<proteinExistence type="predicted"/>
<dbReference type="RefSeq" id="WP_264070210.1">
    <property type="nucleotide sequence ID" value="NZ_JACKTY010000038.1"/>
</dbReference>
<evidence type="ECO:0000313" key="5">
    <source>
        <dbReference type="Proteomes" id="UP001526201"/>
    </source>
</evidence>
<dbReference type="InterPro" id="IPR052336">
    <property type="entry name" value="MlaD_Phospholipid_Transporter"/>
</dbReference>
<gene>
    <name evidence="4" type="ORF">H7J73_23690</name>
</gene>
<keyword evidence="5" id="KW-1185">Reference proteome</keyword>
<evidence type="ECO:0000313" key="4">
    <source>
        <dbReference type="EMBL" id="MCV7229023.1"/>
    </source>
</evidence>
<keyword evidence="1" id="KW-1133">Transmembrane helix</keyword>
<evidence type="ECO:0000256" key="1">
    <source>
        <dbReference type="SAM" id="Phobius"/>
    </source>
</evidence>
<evidence type="ECO:0000259" key="2">
    <source>
        <dbReference type="Pfam" id="PF02470"/>
    </source>
</evidence>
<organism evidence="4 5">
    <name type="scientific">Mycolicibacterium komossense</name>
    <dbReference type="NCBI Taxonomy" id="1779"/>
    <lineage>
        <taxon>Bacteria</taxon>
        <taxon>Bacillati</taxon>
        <taxon>Actinomycetota</taxon>
        <taxon>Actinomycetes</taxon>
        <taxon>Mycobacteriales</taxon>
        <taxon>Mycobacteriaceae</taxon>
        <taxon>Mycolicibacterium</taxon>
    </lineage>
</organism>
<dbReference type="NCBIfam" id="TIGR00996">
    <property type="entry name" value="Mtu_fam_mce"/>
    <property type="match status" value="1"/>
</dbReference>
<keyword evidence="1" id="KW-0472">Membrane</keyword>
<dbReference type="InterPro" id="IPR005693">
    <property type="entry name" value="Mce"/>
</dbReference>
<comment type="caution">
    <text evidence="4">The sequence shown here is derived from an EMBL/GenBank/DDBJ whole genome shotgun (WGS) entry which is preliminary data.</text>
</comment>
<feature type="transmembrane region" description="Helical" evidence="1">
    <location>
        <begin position="12"/>
        <end position="32"/>
    </location>
</feature>
<reference evidence="4 5" key="1">
    <citation type="journal article" date="2022" name="BMC Genomics">
        <title>Comparative genome analysis of mycobacteria focusing on tRNA and non-coding RNA.</title>
        <authorList>
            <person name="Behra P.R.K."/>
            <person name="Pettersson B.M.F."/>
            <person name="Ramesh M."/>
            <person name="Das S."/>
            <person name="Dasgupta S."/>
            <person name="Kirsebom L.A."/>
        </authorList>
    </citation>
    <scope>NUCLEOTIDE SEQUENCE [LARGE SCALE GENOMIC DNA]</scope>
    <source>
        <strain evidence="4 5">DSM 44078</strain>
    </source>
</reference>
<feature type="domain" description="Mce/MlaD" evidence="2">
    <location>
        <begin position="37"/>
        <end position="113"/>
    </location>
</feature>
<accession>A0ABT3CI69</accession>
<dbReference type="Pfam" id="PF02470">
    <property type="entry name" value="MlaD"/>
    <property type="match status" value="1"/>
</dbReference>
<name>A0ABT3CI69_9MYCO</name>
<keyword evidence="1" id="KW-0812">Transmembrane</keyword>
<dbReference type="EMBL" id="JACKTY010000038">
    <property type="protein sequence ID" value="MCV7229023.1"/>
    <property type="molecule type" value="Genomic_DNA"/>
</dbReference>
<dbReference type="InterPro" id="IPR024516">
    <property type="entry name" value="Mce_C"/>
</dbReference>
<dbReference type="Pfam" id="PF11887">
    <property type="entry name" value="Mce4_CUP1"/>
    <property type="match status" value="1"/>
</dbReference>
<protein>
    <submittedName>
        <fullName evidence="4">MCE family protein</fullName>
    </submittedName>
</protein>
<dbReference type="PANTHER" id="PTHR33371:SF17">
    <property type="entry name" value="MCE-FAMILY PROTEIN MCE1B"/>
    <property type="match status" value="1"/>
</dbReference>
<feature type="domain" description="Mammalian cell entry C-terminal" evidence="3">
    <location>
        <begin position="117"/>
        <end position="313"/>
    </location>
</feature>
<sequence length="340" mass="36467">MTGSRGTIIKFASFGVIMVVLTSFLFFIFGQYRTGSTNDYSAVLADASRLAPGDTVRVAGIRVGTVDDVALRPDKTVEVKFDADRTIVLTTGTKAVVRYLNLVGDRYLELVDGPGSTRVLPAGAQIPIDRTAGALDLDLLLGGLRPVIQGLNPQDVNSLSSSLLQILQGQGGTLDSLFSNTSSFTSSLADNNQVIEQLIDNLNTVIGTLDRQGTQFKGAVDQLEKLVTGLAQERDPIGAAISSLNNGTASLASLLTQARPPLSNTVDELNRLAPLLDNDKVLIDTAIQKAPENYRKLIRLGAYGSFVNYYICGLSLRLTDLQGRTAVFPWIKQTTGRCSE</sequence>
<evidence type="ECO:0000259" key="3">
    <source>
        <dbReference type="Pfam" id="PF11887"/>
    </source>
</evidence>
<dbReference type="Proteomes" id="UP001526201">
    <property type="component" value="Unassembled WGS sequence"/>
</dbReference>
<dbReference type="PANTHER" id="PTHR33371">
    <property type="entry name" value="INTERMEMBRANE PHOSPHOLIPID TRANSPORT SYSTEM BINDING PROTEIN MLAD-RELATED"/>
    <property type="match status" value="1"/>
</dbReference>
<dbReference type="InterPro" id="IPR003399">
    <property type="entry name" value="Mce/MlaD"/>
</dbReference>